<gene>
    <name evidence="9" type="primary">argB</name>
    <name evidence="12" type="ORF">1050</name>
    <name evidence="11" type="ORF">341</name>
</gene>
<evidence type="ECO:0000256" key="9">
    <source>
        <dbReference type="HAMAP-Rule" id="MF_00082"/>
    </source>
</evidence>
<dbReference type="InterPro" id="IPR037528">
    <property type="entry name" value="ArgB"/>
</dbReference>
<dbReference type="HAMAP" id="MF_00082">
    <property type="entry name" value="ArgB"/>
    <property type="match status" value="1"/>
</dbReference>
<comment type="subcellular location">
    <subcellularLocation>
        <location evidence="9">Cytoplasm</location>
    </subcellularLocation>
</comment>
<evidence type="ECO:0000313" key="11">
    <source>
        <dbReference type="EMBL" id="CFX05929.1"/>
    </source>
</evidence>
<comment type="catalytic activity">
    <reaction evidence="8 9">
        <text>N-acetyl-L-glutamate + ATP = N-acetyl-L-glutamyl 5-phosphate + ADP</text>
        <dbReference type="Rhea" id="RHEA:14629"/>
        <dbReference type="ChEBI" id="CHEBI:30616"/>
        <dbReference type="ChEBI" id="CHEBI:44337"/>
        <dbReference type="ChEBI" id="CHEBI:57936"/>
        <dbReference type="ChEBI" id="CHEBI:456216"/>
        <dbReference type="EC" id="2.7.2.8"/>
    </reaction>
</comment>
<dbReference type="PIRSF" id="PIRSF000728">
    <property type="entry name" value="NAGK"/>
    <property type="match status" value="1"/>
</dbReference>
<comment type="similarity">
    <text evidence="9">Belongs to the acetylglutamate kinase family. ArgB subfamily.</text>
</comment>
<dbReference type="UniPathway" id="UPA00068">
    <property type="reaction ID" value="UER00107"/>
</dbReference>
<dbReference type="STRING" id="690567.1050"/>
<evidence type="ECO:0000256" key="6">
    <source>
        <dbReference type="ARBA" id="ARBA00022777"/>
    </source>
</evidence>
<organism evidence="11 13">
    <name type="scientific">Syntrophomonas zehnderi OL-4</name>
    <dbReference type="NCBI Taxonomy" id="690567"/>
    <lineage>
        <taxon>Bacteria</taxon>
        <taxon>Bacillati</taxon>
        <taxon>Bacillota</taxon>
        <taxon>Clostridia</taxon>
        <taxon>Eubacteriales</taxon>
        <taxon>Syntrophomonadaceae</taxon>
        <taxon>Syntrophomonas</taxon>
    </lineage>
</organism>
<keyword evidence="7 9" id="KW-0067">ATP-binding</keyword>
<dbReference type="Gene3D" id="3.40.1160.10">
    <property type="entry name" value="Acetylglutamate kinase-like"/>
    <property type="match status" value="1"/>
</dbReference>
<dbReference type="PANTHER" id="PTHR23342">
    <property type="entry name" value="N-ACETYLGLUTAMATE SYNTHASE"/>
    <property type="match status" value="1"/>
</dbReference>
<dbReference type="EC" id="2.7.2.8" evidence="9"/>
<dbReference type="PANTHER" id="PTHR23342:SF0">
    <property type="entry name" value="N-ACETYLGLUTAMATE SYNTHASE, MITOCHONDRIAL"/>
    <property type="match status" value="1"/>
</dbReference>
<dbReference type="SUPFAM" id="SSF53633">
    <property type="entry name" value="Carbamate kinase-like"/>
    <property type="match status" value="1"/>
</dbReference>
<keyword evidence="6 9" id="KW-0418">Kinase</keyword>
<keyword evidence="4 9" id="KW-0808">Transferase</keyword>
<dbReference type="GO" id="GO:0005737">
    <property type="term" value="C:cytoplasm"/>
    <property type="evidence" value="ECO:0007669"/>
    <property type="project" value="UniProtKB-SubCell"/>
</dbReference>
<dbReference type="OrthoDB" id="9803155at2"/>
<evidence type="ECO:0000313" key="12">
    <source>
        <dbReference type="EMBL" id="CFX34093.1"/>
    </source>
</evidence>
<evidence type="ECO:0000256" key="8">
    <source>
        <dbReference type="ARBA" id="ARBA00048141"/>
    </source>
</evidence>
<evidence type="ECO:0000259" key="10">
    <source>
        <dbReference type="Pfam" id="PF00696"/>
    </source>
</evidence>
<feature type="binding site" evidence="9">
    <location>
        <position position="181"/>
    </location>
    <ligand>
        <name>substrate</name>
    </ligand>
</feature>
<evidence type="ECO:0000313" key="13">
    <source>
        <dbReference type="Proteomes" id="UP000045545"/>
    </source>
</evidence>
<feature type="binding site" evidence="9">
    <location>
        <begin position="65"/>
        <end position="66"/>
    </location>
    <ligand>
        <name>substrate</name>
    </ligand>
</feature>
<evidence type="ECO:0000256" key="7">
    <source>
        <dbReference type="ARBA" id="ARBA00022840"/>
    </source>
</evidence>
<dbReference type="AlphaFoldDB" id="A0A0E4G953"/>
<reference evidence="11 13" key="1">
    <citation type="submission" date="2015-03" db="EMBL/GenBank/DDBJ databases">
        <authorList>
            <person name="Strepis Nikolaos"/>
        </authorList>
    </citation>
    <scope>NUCLEOTIDE SEQUENCE [LARGE SCALE GENOMIC DNA]</scope>
    <source>
        <strain evidence="11 13">OL-4</strain>
    </source>
</reference>
<evidence type="ECO:0000256" key="2">
    <source>
        <dbReference type="ARBA" id="ARBA00022571"/>
    </source>
</evidence>
<feature type="site" description="Transition state stabilizer" evidence="9">
    <location>
        <position position="30"/>
    </location>
</feature>
<dbReference type="InterPro" id="IPR041727">
    <property type="entry name" value="NAGK-C"/>
</dbReference>
<proteinExistence type="inferred from homology"/>
<sequence>MICSAMEKAEVLVEALPYIKDFYGKRVVVKYGGAAMKDCDLKQKVMQDIVLMKYVGMHPIVVHGGGPEITGMLGRLNIKTEFVDGLRVTDQATMEVVEMVLGGKVNKEIVSGLNASGGKAIGISGKDGELIKARPVDPSGRLGFVGEVEAINPQIIETLIDNGYIPVIAPIGIDPEQNSYNINADMVAAAIAVAMRADKLVLLTDVPGLLADTNDADSLISVLKVSQVPSYTQAGIIAGGMIPKVKCCAEAVTGGVSRTHIVDGRVAHSILLEIFTDEGIGTMVVNE</sequence>
<dbReference type="InterPro" id="IPR036393">
    <property type="entry name" value="AceGlu_kinase-like_sf"/>
</dbReference>
<evidence type="ECO:0000256" key="3">
    <source>
        <dbReference type="ARBA" id="ARBA00022605"/>
    </source>
</evidence>
<dbReference type="FunFam" id="3.40.1160.10:FF:000004">
    <property type="entry name" value="Acetylglutamate kinase"/>
    <property type="match status" value="1"/>
</dbReference>
<keyword evidence="5 9" id="KW-0547">Nucleotide-binding</keyword>
<keyword evidence="13" id="KW-1185">Reference proteome</keyword>
<name>A0A0E4G953_9FIRM</name>
<comment type="function">
    <text evidence="9">Catalyzes the ATP-dependent phosphorylation of N-acetyl-L-glutamate.</text>
</comment>
<keyword evidence="2 9" id="KW-0055">Arginine biosynthesis</keyword>
<evidence type="ECO:0000256" key="1">
    <source>
        <dbReference type="ARBA" id="ARBA00004828"/>
    </source>
</evidence>
<evidence type="ECO:0000256" key="5">
    <source>
        <dbReference type="ARBA" id="ARBA00022741"/>
    </source>
</evidence>
<dbReference type="CDD" id="cd04250">
    <property type="entry name" value="AAK_NAGK-C"/>
    <property type="match status" value="1"/>
</dbReference>
<dbReference type="NCBIfam" id="TIGR00761">
    <property type="entry name" value="argB"/>
    <property type="match status" value="1"/>
</dbReference>
<accession>A0A0E4G953</accession>
<dbReference type="InterPro" id="IPR004662">
    <property type="entry name" value="AcgluKinase_fam"/>
</dbReference>
<dbReference type="InterPro" id="IPR001048">
    <property type="entry name" value="Asp/Glu/Uridylate_kinase"/>
</dbReference>
<dbReference type="Proteomes" id="UP000045545">
    <property type="component" value="Unassembled WGS sequence"/>
</dbReference>
<dbReference type="Pfam" id="PF00696">
    <property type="entry name" value="AA_kinase"/>
    <property type="match status" value="1"/>
</dbReference>
<feature type="domain" description="Aspartate/glutamate/uridylate kinase" evidence="10">
    <location>
        <begin position="25"/>
        <end position="263"/>
    </location>
</feature>
<protein>
    <recommendedName>
        <fullName evidence="9">Acetylglutamate kinase</fullName>
        <ecNumber evidence="9">2.7.2.8</ecNumber>
    </recommendedName>
    <alternativeName>
        <fullName evidence="9">N-acetyl-L-glutamate 5-phosphotransferase</fullName>
    </alternativeName>
    <alternativeName>
        <fullName evidence="9">NAG kinase</fullName>
        <shortName evidence="9">NAGK</shortName>
    </alternativeName>
</protein>
<evidence type="ECO:0000256" key="4">
    <source>
        <dbReference type="ARBA" id="ARBA00022679"/>
    </source>
</evidence>
<dbReference type="EMBL" id="CGIH01000018">
    <property type="protein sequence ID" value="CFX34093.1"/>
    <property type="molecule type" value="Genomic_DNA"/>
</dbReference>
<dbReference type="GO" id="GO:0042450">
    <property type="term" value="P:L-arginine biosynthetic process via ornithine"/>
    <property type="evidence" value="ECO:0007669"/>
    <property type="project" value="UniProtKB-UniRule"/>
</dbReference>
<dbReference type="GO" id="GO:0003991">
    <property type="term" value="F:acetylglutamate kinase activity"/>
    <property type="evidence" value="ECO:0007669"/>
    <property type="project" value="UniProtKB-UniRule"/>
</dbReference>
<feature type="site" description="Transition state stabilizer" evidence="9">
    <location>
        <position position="244"/>
    </location>
</feature>
<keyword evidence="3 9" id="KW-0028">Amino-acid biosynthesis</keyword>
<comment type="pathway">
    <text evidence="1 9">Amino-acid biosynthesis; L-arginine biosynthesis; N(2)-acetyl-L-ornithine from L-glutamate: step 2/4.</text>
</comment>
<dbReference type="EMBL" id="CGIH01000004">
    <property type="protein sequence ID" value="CFX05929.1"/>
    <property type="molecule type" value="Genomic_DNA"/>
</dbReference>
<keyword evidence="9" id="KW-0963">Cytoplasm</keyword>
<dbReference type="GO" id="GO:0005524">
    <property type="term" value="F:ATP binding"/>
    <property type="evidence" value="ECO:0007669"/>
    <property type="project" value="UniProtKB-UniRule"/>
</dbReference>
<feature type="binding site" evidence="9">
    <location>
        <position position="87"/>
    </location>
    <ligand>
        <name>substrate</name>
    </ligand>
</feature>